<dbReference type="InterPro" id="IPR027417">
    <property type="entry name" value="P-loop_NTPase"/>
</dbReference>
<dbReference type="SMART" id="SM00962">
    <property type="entry name" value="SRP54"/>
    <property type="match status" value="1"/>
</dbReference>
<evidence type="ECO:0000256" key="7">
    <source>
        <dbReference type="ARBA" id="ARBA00023134"/>
    </source>
</evidence>
<dbReference type="InterPro" id="IPR013822">
    <property type="entry name" value="Signal_recog_particl_SRP54_hlx"/>
</dbReference>
<keyword evidence="13" id="KW-0675">Receptor</keyword>
<organism evidence="13 14">
    <name type="scientific">Candidatus Legionella polyplacis</name>
    <dbReference type="NCBI Taxonomy" id="2005262"/>
    <lineage>
        <taxon>Bacteria</taxon>
        <taxon>Pseudomonadati</taxon>
        <taxon>Pseudomonadota</taxon>
        <taxon>Gammaproteobacteria</taxon>
        <taxon>Legionellales</taxon>
        <taxon>Legionellaceae</taxon>
        <taxon>Legionella</taxon>
    </lineage>
</organism>
<dbReference type="EMBL" id="CP135136">
    <property type="protein sequence ID" value="WWR11901.1"/>
    <property type="molecule type" value="Genomic_DNA"/>
</dbReference>
<comment type="catalytic activity">
    <reaction evidence="11">
        <text>GTP + H2O = GDP + phosphate + H(+)</text>
        <dbReference type="Rhea" id="RHEA:19669"/>
        <dbReference type="ChEBI" id="CHEBI:15377"/>
        <dbReference type="ChEBI" id="CHEBI:15378"/>
        <dbReference type="ChEBI" id="CHEBI:37565"/>
        <dbReference type="ChEBI" id="CHEBI:43474"/>
        <dbReference type="ChEBI" id="CHEBI:58189"/>
        <dbReference type="EC" id="3.6.5.4"/>
    </reaction>
</comment>
<keyword evidence="5" id="KW-0378">Hydrolase</keyword>
<dbReference type="SUPFAM" id="SSF52540">
    <property type="entry name" value="P-loop containing nucleoside triphosphate hydrolases"/>
    <property type="match status" value="1"/>
</dbReference>
<dbReference type="InterPro" id="IPR036225">
    <property type="entry name" value="SRP/SRP_N"/>
</dbReference>
<evidence type="ECO:0000256" key="10">
    <source>
        <dbReference type="ARBA" id="ARBA00035672"/>
    </source>
</evidence>
<dbReference type="Gene3D" id="3.40.50.300">
    <property type="entry name" value="P-loop containing nucleotide triphosphate hydrolases"/>
    <property type="match status" value="1"/>
</dbReference>
<dbReference type="InterPro" id="IPR022941">
    <property type="entry name" value="SRP54"/>
</dbReference>
<dbReference type="InterPro" id="IPR004125">
    <property type="entry name" value="Signal_recog_particle_SRP54_M"/>
</dbReference>
<feature type="domain" description="SRP54-type proteins GTP-binding" evidence="12">
    <location>
        <begin position="278"/>
        <end position="291"/>
    </location>
</feature>
<evidence type="ECO:0000313" key="13">
    <source>
        <dbReference type="EMBL" id="WWR11901.1"/>
    </source>
</evidence>
<sequence>MFKHLTNKLSFIFDKFKRKKNIGRDNVCWMLNKVRISFIESGVSIIVVDDFIKKVEQKILGERVFSDVKSFKFIMKVIYDELVSVLGGKVCNELILKSCNFHYKSIVIFFLIGLQGSGKTTTSAKLAWYLKEKMCKNVMLSSLDVYRPGAIEQLKILSEEIMVPFFSLNLLRDQYAPIDIAKKTLKEAERLNADIVIFDTAGRLHINSVMMKELKDLYDNICPSEVLFVIDSMVGQDSINIVKSFYNFIPFTGFIITKTDSDSRCGVAFSIKYVVDKPIKFIGNGESIYDFEFFYPDRIASTILGMGDILGFFDEIQKKMDNNITNNRESVELFDRVSDGRLLGLEDFRRYLLNLYKVENISSLINRLPSMNLNLERIKHSFSKQEIKKYIAIINSMTLIERNFPKIIIGSRKKRIAIGSGTKIQDVNRVLKEFDRVNKIIKDYKKVDNFKKLFFKKYKR</sequence>
<gene>
    <name evidence="13" type="ORF">RQL38_01915</name>
</gene>
<keyword evidence="14" id="KW-1185">Reference proteome</keyword>
<dbReference type="SMART" id="SM00963">
    <property type="entry name" value="SRP54_N"/>
    <property type="match status" value="1"/>
</dbReference>
<dbReference type="InterPro" id="IPR042101">
    <property type="entry name" value="SRP54_N_sf"/>
</dbReference>
<keyword evidence="4" id="KW-0547">Nucleotide-binding</keyword>
<keyword evidence="9" id="KW-0687">Ribonucleoprotein</keyword>
<dbReference type="EC" id="3.6.5.4" evidence="10"/>
<comment type="similarity">
    <text evidence="2">Belongs to the GTP-binding SRP family. SRP54 subfamily.</text>
</comment>
<dbReference type="Pfam" id="PF00448">
    <property type="entry name" value="SRP54"/>
    <property type="match status" value="1"/>
</dbReference>
<comment type="subcellular location">
    <subcellularLocation>
        <location evidence="1">Cytoplasm</location>
    </subcellularLocation>
</comment>
<dbReference type="Gene3D" id="1.20.120.140">
    <property type="entry name" value="Signal recognition particle SRP54, nucleotide-binding domain"/>
    <property type="match status" value="1"/>
</dbReference>
<evidence type="ECO:0000256" key="4">
    <source>
        <dbReference type="ARBA" id="ARBA00022741"/>
    </source>
</evidence>
<dbReference type="RefSeq" id="WP_338521363.1">
    <property type="nucleotide sequence ID" value="NZ_CP135136.1"/>
</dbReference>
<dbReference type="InterPro" id="IPR003593">
    <property type="entry name" value="AAA+_ATPase"/>
</dbReference>
<dbReference type="Gene3D" id="1.10.260.30">
    <property type="entry name" value="Signal recognition particle, SRP54 subunit, M-domain"/>
    <property type="match status" value="1"/>
</dbReference>
<dbReference type="Pfam" id="PF02881">
    <property type="entry name" value="SRP54_N"/>
    <property type="match status" value="1"/>
</dbReference>
<dbReference type="SUPFAM" id="SSF47364">
    <property type="entry name" value="Domain of the SRP/SRP receptor G-proteins"/>
    <property type="match status" value="1"/>
</dbReference>
<dbReference type="Pfam" id="PF02978">
    <property type="entry name" value="SRP_SPB"/>
    <property type="match status" value="1"/>
</dbReference>
<evidence type="ECO:0000256" key="9">
    <source>
        <dbReference type="ARBA" id="ARBA00023274"/>
    </source>
</evidence>
<dbReference type="Proteomes" id="UP001360424">
    <property type="component" value="Chromosome"/>
</dbReference>
<proteinExistence type="inferred from homology"/>
<evidence type="ECO:0000256" key="2">
    <source>
        <dbReference type="ARBA" id="ARBA00005450"/>
    </source>
</evidence>
<protein>
    <recommendedName>
        <fullName evidence="10">signal-recognition-particle GTPase</fullName>
        <ecNumber evidence="10">3.6.5.4</ecNumber>
    </recommendedName>
</protein>
<reference evidence="13" key="1">
    <citation type="submission" date="2023-09" db="EMBL/GenBank/DDBJ databases">
        <title>Genomes of two closely related lineages of the louse Polyplax serrata with different host specificities.</title>
        <authorList>
            <person name="Martinu J."/>
            <person name="Tarabai H."/>
            <person name="Stefka J."/>
            <person name="Hypsa V."/>
        </authorList>
    </citation>
    <scope>NUCLEOTIDE SEQUENCE [LARGE SCALE GENOMIC DNA]</scope>
    <source>
        <strain evidence="13">HR10_N</strain>
    </source>
</reference>
<evidence type="ECO:0000256" key="5">
    <source>
        <dbReference type="ARBA" id="ARBA00022801"/>
    </source>
</evidence>
<evidence type="ECO:0000256" key="3">
    <source>
        <dbReference type="ARBA" id="ARBA00022490"/>
    </source>
</evidence>
<evidence type="ECO:0000256" key="6">
    <source>
        <dbReference type="ARBA" id="ARBA00022884"/>
    </source>
</evidence>
<dbReference type="PANTHER" id="PTHR11564">
    <property type="entry name" value="SIGNAL RECOGNITION PARTICLE 54K PROTEIN SRP54"/>
    <property type="match status" value="1"/>
</dbReference>
<evidence type="ECO:0000256" key="11">
    <source>
        <dbReference type="ARBA" id="ARBA00048027"/>
    </source>
</evidence>
<evidence type="ECO:0000259" key="12">
    <source>
        <dbReference type="PROSITE" id="PS00300"/>
    </source>
</evidence>
<keyword evidence="8" id="KW-0733">Signal recognition particle</keyword>
<dbReference type="PANTHER" id="PTHR11564:SF5">
    <property type="entry name" value="SIGNAL RECOGNITION PARTICLE SUBUNIT SRP54"/>
    <property type="match status" value="1"/>
</dbReference>
<dbReference type="InterPro" id="IPR036891">
    <property type="entry name" value="Signal_recog_part_SRP54_M_sf"/>
</dbReference>
<dbReference type="PROSITE" id="PS00300">
    <property type="entry name" value="SRP54"/>
    <property type="match status" value="1"/>
</dbReference>
<keyword evidence="3" id="KW-0963">Cytoplasm</keyword>
<keyword evidence="7" id="KW-0342">GTP-binding</keyword>
<dbReference type="InterPro" id="IPR000897">
    <property type="entry name" value="SRP54_GTPase_dom"/>
</dbReference>
<dbReference type="SUPFAM" id="SSF47446">
    <property type="entry name" value="Signal peptide-binding domain"/>
    <property type="match status" value="1"/>
</dbReference>
<evidence type="ECO:0000256" key="1">
    <source>
        <dbReference type="ARBA" id="ARBA00004496"/>
    </source>
</evidence>
<dbReference type="SMART" id="SM00382">
    <property type="entry name" value="AAA"/>
    <property type="match status" value="1"/>
</dbReference>
<evidence type="ECO:0000256" key="8">
    <source>
        <dbReference type="ARBA" id="ARBA00023135"/>
    </source>
</evidence>
<accession>A0ABZ2GYR1</accession>
<keyword evidence="6" id="KW-0694">RNA-binding</keyword>
<name>A0ABZ2GYR1_9GAMM</name>
<evidence type="ECO:0000313" key="14">
    <source>
        <dbReference type="Proteomes" id="UP001360424"/>
    </source>
</evidence>